<comment type="caution">
    <text evidence="1">The sequence shown here is derived from an EMBL/GenBank/DDBJ whole genome shotgun (WGS) entry which is preliminary data.</text>
</comment>
<dbReference type="EMBL" id="WHWB01033857">
    <property type="protein sequence ID" value="KAJ7416127.1"/>
    <property type="molecule type" value="Genomic_DNA"/>
</dbReference>
<accession>A0ABQ9D6T7</accession>
<organism evidence="1 2">
    <name type="scientific">Willisornis vidua</name>
    <name type="common">Xingu scale-backed antbird</name>
    <dbReference type="NCBI Taxonomy" id="1566151"/>
    <lineage>
        <taxon>Eukaryota</taxon>
        <taxon>Metazoa</taxon>
        <taxon>Chordata</taxon>
        <taxon>Craniata</taxon>
        <taxon>Vertebrata</taxon>
        <taxon>Euteleostomi</taxon>
        <taxon>Archelosauria</taxon>
        <taxon>Archosauria</taxon>
        <taxon>Dinosauria</taxon>
        <taxon>Saurischia</taxon>
        <taxon>Theropoda</taxon>
        <taxon>Coelurosauria</taxon>
        <taxon>Aves</taxon>
        <taxon>Neognathae</taxon>
        <taxon>Neoaves</taxon>
        <taxon>Telluraves</taxon>
        <taxon>Australaves</taxon>
        <taxon>Passeriformes</taxon>
        <taxon>Thamnophilidae</taxon>
        <taxon>Willisornis</taxon>
    </lineage>
</organism>
<dbReference type="Proteomes" id="UP001145742">
    <property type="component" value="Unassembled WGS sequence"/>
</dbReference>
<keyword evidence="2" id="KW-1185">Reference proteome</keyword>
<name>A0ABQ9D6T7_9PASS</name>
<proteinExistence type="predicted"/>
<sequence length="140" mass="15449">MQLDRGKSTFPNSSTRSREMALHISHVVQGSVQGQMSEKNLSPCSSRASGDTHTYPHLPHTYLTPVEANPGLSAELRPCMAIKHNCPFTFTMRRELIDPDPRCHPKEDASVPALGRGKCPAWRQPELQALILQGGHVCIP</sequence>
<protein>
    <submittedName>
        <fullName evidence="1">Uncharacterized protein</fullName>
    </submittedName>
</protein>
<reference evidence="1" key="1">
    <citation type="submission" date="2019-10" db="EMBL/GenBank/DDBJ databases">
        <authorList>
            <person name="Soares A.E.R."/>
            <person name="Aleixo A."/>
            <person name="Schneider P."/>
            <person name="Miyaki C.Y."/>
            <person name="Schneider M.P."/>
            <person name="Mello C."/>
            <person name="Vasconcelos A.T.R."/>
        </authorList>
    </citation>
    <scope>NUCLEOTIDE SEQUENCE</scope>
    <source>
        <tissue evidence="1">Muscle</tissue>
    </source>
</reference>
<evidence type="ECO:0000313" key="2">
    <source>
        <dbReference type="Proteomes" id="UP001145742"/>
    </source>
</evidence>
<gene>
    <name evidence="1" type="ORF">WISP_73497</name>
</gene>
<evidence type="ECO:0000313" key="1">
    <source>
        <dbReference type="EMBL" id="KAJ7416127.1"/>
    </source>
</evidence>